<dbReference type="Pfam" id="PF00498">
    <property type="entry name" value="FHA"/>
    <property type="match status" value="1"/>
</dbReference>
<keyword evidence="1" id="KW-0812">Transmembrane</keyword>
<dbReference type="OrthoDB" id="510956at2"/>
<reference evidence="3 4" key="1">
    <citation type="journal article" date="2008" name="Proc. Natl. Acad. Sci. U.S.A.">
        <title>Niche adaptation and genome expansion in the chlorophyll d-producing cyanobacterium Acaryochloris marina.</title>
        <authorList>
            <person name="Swingley W.D."/>
            <person name="Chen M."/>
            <person name="Cheung P.C."/>
            <person name="Conrad A.L."/>
            <person name="Dejesa L.C."/>
            <person name="Hao J."/>
            <person name="Honchak B.M."/>
            <person name="Karbach L.E."/>
            <person name="Kurdoglu A."/>
            <person name="Lahiri S."/>
            <person name="Mastrian S.D."/>
            <person name="Miyashita H."/>
            <person name="Page L."/>
            <person name="Ramakrishna P."/>
            <person name="Satoh S."/>
            <person name="Sattley W.M."/>
            <person name="Shimada Y."/>
            <person name="Taylor H.L."/>
            <person name="Tomo T."/>
            <person name="Tsuchiya T."/>
            <person name="Wang Z.T."/>
            <person name="Raymond J."/>
            <person name="Mimuro M."/>
            <person name="Blankenship R.E."/>
            <person name="Touchman J.W."/>
        </authorList>
    </citation>
    <scope>NUCLEOTIDE SEQUENCE [LARGE SCALE GENOMIC DNA]</scope>
    <source>
        <strain evidence="4">MBIC 11017</strain>
    </source>
</reference>
<dbReference type="STRING" id="329726.AM1_0227"/>
<keyword evidence="4" id="KW-1185">Reference proteome</keyword>
<dbReference type="Gene3D" id="2.60.200.20">
    <property type="match status" value="1"/>
</dbReference>
<feature type="domain" description="FHA" evidence="2">
    <location>
        <begin position="32"/>
        <end position="91"/>
    </location>
</feature>
<keyword evidence="1" id="KW-0472">Membrane</keyword>
<evidence type="ECO:0000259" key="2">
    <source>
        <dbReference type="PROSITE" id="PS50006"/>
    </source>
</evidence>
<dbReference type="SUPFAM" id="SSF49879">
    <property type="entry name" value="SMAD/FHA domain"/>
    <property type="match status" value="1"/>
</dbReference>
<sequence length="248" mass="27662">MKKIKSEACEHHLLVIDDGKERRIVKLTEVAYSIGRDATNAIVLNNPSISRQHAMLVRVPLPHQAHRYRIIDGNSQGKPSANGIYINGRPSSTRELETKDLINFGKDIKATYLTLEMGQVELLNYIESLSYKSLKSDTLDHKATVFNSANVPVAELNTVLACHHSPTPEQDHDSLQQAPLQAKETVRLSREEILKELNKPVSRQMWMVIAGAILSFCTLIGWLMLDARKSSPALEFTQAPSSLGDARL</sequence>
<dbReference type="eggNOG" id="COG1716">
    <property type="taxonomic scope" value="Bacteria"/>
</dbReference>
<dbReference type="SMART" id="SM00240">
    <property type="entry name" value="FHA"/>
    <property type="match status" value="1"/>
</dbReference>
<dbReference type="InterPro" id="IPR008984">
    <property type="entry name" value="SMAD_FHA_dom_sf"/>
</dbReference>
<dbReference type="PROSITE" id="PS50006">
    <property type="entry name" value="FHA_DOMAIN"/>
    <property type="match status" value="1"/>
</dbReference>
<dbReference type="HOGENOM" id="CLU_097045_0_0_3"/>
<organism evidence="3 4">
    <name type="scientific">Acaryochloris marina (strain MBIC 11017)</name>
    <dbReference type="NCBI Taxonomy" id="329726"/>
    <lineage>
        <taxon>Bacteria</taxon>
        <taxon>Bacillati</taxon>
        <taxon>Cyanobacteriota</taxon>
        <taxon>Cyanophyceae</taxon>
        <taxon>Acaryochloridales</taxon>
        <taxon>Acaryochloridaceae</taxon>
        <taxon>Acaryochloris</taxon>
    </lineage>
</organism>
<dbReference type="EMBL" id="CP000828">
    <property type="protein sequence ID" value="ABW25313.1"/>
    <property type="molecule type" value="Genomic_DNA"/>
</dbReference>
<name>B0C7Q3_ACAM1</name>
<evidence type="ECO:0000256" key="1">
    <source>
        <dbReference type="SAM" id="Phobius"/>
    </source>
</evidence>
<dbReference type="InterPro" id="IPR000253">
    <property type="entry name" value="FHA_dom"/>
</dbReference>
<gene>
    <name evidence="3" type="ordered locus">AM1_0227</name>
</gene>
<evidence type="ECO:0000313" key="3">
    <source>
        <dbReference type="EMBL" id="ABW25313.1"/>
    </source>
</evidence>
<proteinExistence type="predicted"/>
<dbReference type="AlphaFoldDB" id="B0C7Q3"/>
<accession>B0C7Q3</accession>
<evidence type="ECO:0000313" key="4">
    <source>
        <dbReference type="Proteomes" id="UP000000268"/>
    </source>
</evidence>
<dbReference type="Proteomes" id="UP000000268">
    <property type="component" value="Chromosome"/>
</dbReference>
<protein>
    <submittedName>
        <fullName evidence="3">FHA domain containing protein</fullName>
    </submittedName>
</protein>
<dbReference type="KEGG" id="amr:AM1_0227"/>
<dbReference type="RefSeq" id="WP_012160923.1">
    <property type="nucleotide sequence ID" value="NC_009925.1"/>
</dbReference>
<feature type="transmembrane region" description="Helical" evidence="1">
    <location>
        <begin position="205"/>
        <end position="225"/>
    </location>
</feature>
<keyword evidence="1" id="KW-1133">Transmembrane helix</keyword>